<feature type="signal peptide" evidence="2">
    <location>
        <begin position="1"/>
        <end position="20"/>
    </location>
</feature>
<reference evidence="4" key="1">
    <citation type="submission" date="2020-06" db="EMBL/GenBank/DDBJ databases">
        <title>WGS assembly of Ceratodon purpureus strain R40.</title>
        <authorList>
            <person name="Carey S.B."/>
            <person name="Jenkins J."/>
            <person name="Shu S."/>
            <person name="Lovell J.T."/>
            <person name="Sreedasyam A."/>
            <person name="Maumus F."/>
            <person name="Tiley G.P."/>
            <person name="Fernandez-Pozo N."/>
            <person name="Barry K."/>
            <person name="Chen C."/>
            <person name="Wang M."/>
            <person name="Lipzen A."/>
            <person name="Daum C."/>
            <person name="Saski C.A."/>
            <person name="Payton A.C."/>
            <person name="Mcbreen J.C."/>
            <person name="Conrad R.E."/>
            <person name="Kollar L.M."/>
            <person name="Olsson S."/>
            <person name="Huttunen S."/>
            <person name="Landis J.B."/>
            <person name="Wickett N.J."/>
            <person name="Johnson M.G."/>
            <person name="Rensing S.A."/>
            <person name="Grimwood J."/>
            <person name="Schmutz J."/>
            <person name="Mcdaniel S.F."/>
        </authorList>
    </citation>
    <scope>NUCLEOTIDE SEQUENCE</scope>
    <source>
        <strain evidence="4">R40</strain>
    </source>
</reference>
<protein>
    <recommendedName>
        <fullName evidence="3">Bulb-type lectin domain-containing protein</fullName>
    </recommendedName>
</protein>
<gene>
    <name evidence="4" type="ORF">KC19_4G224200</name>
</gene>
<evidence type="ECO:0000256" key="2">
    <source>
        <dbReference type="SAM" id="SignalP"/>
    </source>
</evidence>
<evidence type="ECO:0000313" key="5">
    <source>
        <dbReference type="Proteomes" id="UP000822688"/>
    </source>
</evidence>
<dbReference type="InterPro" id="IPR036426">
    <property type="entry name" value="Bulb-type_lectin_dom_sf"/>
</dbReference>
<evidence type="ECO:0000256" key="1">
    <source>
        <dbReference type="SAM" id="MobiDB-lite"/>
    </source>
</evidence>
<organism evidence="4 5">
    <name type="scientific">Ceratodon purpureus</name>
    <name type="common">Fire moss</name>
    <name type="synonym">Dicranum purpureum</name>
    <dbReference type="NCBI Taxonomy" id="3225"/>
    <lineage>
        <taxon>Eukaryota</taxon>
        <taxon>Viridiplantae</taxon>
        <taxon>Streptophyta</taxon>
        <taxon>Embryophyta</taxon>
        <taxon>Bryophyta</taxon>
        <taxon>Bryophytina</taxon>
        <taxon>Bryopsida</taxon>
        <taxon>Dicranidae</taxon>
        <taxon>Pseudoditrichales</taxon>
        <taxon>Ditrichaceae</taxon>
        <taxon>Ceratodon</taxon>
    </lineage>
</organism>
<name>A0A8T0IDZ3_CERPU</name>
<dbReference type="AlphaFoldDB" id="A0A8T0IDZ3"/>
<dbReference type="Proteomes" id="UP000822688">
    <property type="component" value="Chromosome 4"/>
</dbReference>
<feature type="region of interest" description="Disordered" evidence="1">
    <location>
        <begin position="188"/>
        <end position="210"/>
    </location>
</feature>
<dbReference type="SUPFAM" id="SSF51110">
    <property type="entry name" value="alpha-D-mannose-specific plant lectins"/>
    <property type="match status" value="1"/>
</dbReference>
<feature type="chain" id="PRO_5035909402" description="Bulb-type lectin domain-containing protein" evidence="2">
    <location>
        <begin position="21"/>
        <end position="210"/>
    </location>
</feature>
<dbReference type="PROSITE" id="PS50927">
    <property type="entry name" value="BULB_LECTIN"/>
    <property type="match status" value="1"/>
</dbReference>
<dbReference type="EMBL" id="CM026424">
    <property type="protein sequence ID" value="KAG0581091.1"/>
    <property type="molecule type" value="Genomic_DNA"/>
</dbReference>
<keyword evidence="2" id="KW-0732">Signal</keyword>
<dbReference type="Gene3D" id="2.90.10.30">
    <property type="match status" value="1"/>
</dbReference>
<comment type="caution">
    <text evidence="4">The sequence shown here is derived from an EMBL/GenBank/DDBJ whole genome shotgun (WGS) entry which is preliminary data.</text>
</comment>
<evidence type="ECO:0000259" key="3">
    <source>
        <dbReference type="PROSITE" id="PS50927"/>
    </source>
</evidence>
<dbReference type="OrthoDB" id="1668230at2759"/>
<feature type="domain" description="Bulb-type lectin" evidence="3">
    <location>
        <begin position="43"/>
        <end position="179"/>
    </location>
</feature>
<proteinExistence type="predicted"/>
<evidence type="ECO:0000313" key="4">
    <source>
        <dbReference type="EMBL" id="KAG0581091.1"/>
    </source>
</evidence>
<keyword evidence="5" id="KW-1185">Reference proteome</keyword>
<accession>A0A8T0IDZ3</accession>
<dbReference type="InterPro" id="IPR001480">
    <property type="entry name" value="Bulb-type_lectin_dom"/>
</dbReference>
<sequence>MDRSLLLSCILLQISFCILAASGQLIIPAQLNFSAAFNFTPTITPNSDGIGLIVDGNLTTCQLVAKYSVGDPGPVCFLQVISKAAANTSYWTKPCPRTPQQLPPDHTGFWCKFTFENDGNLLLESGTNVSSFENGTVLWTSNTTGSGAITLELLDSDIESLGHLVLYDANKQIVWDAIVNNPDSEDYRCTTSTTQAPPPPAARKLLQHWH</sequence>